<keyword evidence="2" id="KW-1185">Reference proteome</keyword>
<dbReference type="AlphaFoldDB" id="A0A6B0R695"/>
<evidence type="ECO:0000313" key="2">
    <source>
        <dbReference type="Proteomes" id="UP000322234"/>
    </source>
</evidence>
<protein>
    <submittedName>
        <fullName evidence="1">Uncharacterized protein</fullName>
    </submittedName>
</protein>
<comment type="caution">
    <text evidence="1">The sequence shown here is derived from an EMBL/GenBank/DDBJ whole genome shotgun (WGS) entry which is preliminary data.</text>
</comment>
<name>A0A6B0R695_9CETA</name>
<organism evidence="1 2">
    <name type="scientific">Bos mutus</name>
    <name type="common">wild yak</name>
    <dbReference type="NCBI Taxonomy" id="72004"/>
    <lineage>
        <taxon>Eukaryota</taxon>
        <taxon>Metazoa</taxon>
        <taxon>Chordata</taxon>
        <taxon>Craniata</taxon>
        <taxon>Vertebrata</taxon>
        <taxon>Euteleostomi</taxon>
        <taxon>Mammalia</taxon>
        <taxon>Eutheria</taxon>
        <taxon>Laurasiatheria</taxon>
        <taxon>Artiodactyla</taxon>
        <taxon>Ruminantia</taxon>
        <taxon>Pecora</taxon>
        <taxon>Bovidae</taxon>
        <taxon>Bovinae</taxon>
        <taxon>Bos</taxon>
    </lineage>
</organism>
<dbReference type="EMBL" id="VBQZ03000028">
    <property type="protein sequence ID" value="MXQ85698.1"/>
    <property type="molecule type" value="Genomic_DNA"/>
</dbReference>
<evidence type="ECO:0000313" key="1">
    <source>
        <dbReference type="EMBL" id="MXQ85698.1"/>
    </source>
</evidence>
<proteinExistence type="predicted"/>
<accession>A0A6B0R695</accession>
<reference evidence="1" key="1">
    <citation type="submission" date="2019-10" db="EMBL/GenBank/DDBJ databases">
        <title>The sequence and de novo assembly of the wild yak genome.</title>
        <authorList>
            <person name="Liu Y."/>
        </authorList>
    </citation>
    <scope>NUCLEOTIDE SEQUENCE [LARGE SCALE GENOMIC DNA]</scope>
    <source>
        <strain evidence="1">WY2019</strain>
    </source>
</reference>
<gene>
    <name evidence="1" type="ORF">E5288_WYG016374</name>
</gene>
<sequence length="99" mass="10993">MLAVWSGGVGECAGWADSRVEKKTRRQGNQSETNRFPLEVHPSICPSLFGRHLIQLHLEAEMGKFTPTLPPPAYEELRRAPWGKALGQAELDDQTLGPQ</sequence>
<dbReference type="Proteomes" id="UP000322234">
    <property type="component" value="Unassembled WGS sequence"/>
</dbReference>